<organism evidence="2 3">
    <name type="scientific">Prauserella cavernicola</name>
    <dbReference type="NCBI Taxonomy" id="2800127"/>
    <lineage>
        <taxon>Bacteria</taxon>
        <taxon>Bacillati</taxon>
        <taxon>Actinomycetota</taxon>
        <taxon>Actinomycetes</taxon>
        <taxon>Pseudonocardiales</taxon>
        <taxon>Pseudonocardiaceae</taxon>
        <taxon>Prauserella</taxon>
    </lineage>
</organism>
<dbReference type="AlphaFoldDB" id="A0A934QPC6"/>
<accession>A0A934QPC6</accession>
<sequence length="72" mass="7966">MYYVLSGALVGLGILVLGVVLFRIVRVLRRFTRTFSMVTVSTQDRTGLVRARTAAVRVAIGQRRARSLTQDG</sequence>
<dbReference type="NCBIfam" id="NF037944">
    <property type="entry name" value="holin_2"/>
    <property type="match status" value="1"/>
</dbReference>
<protein>
    <submittedName>
        <fullName evidence="2">Bacteriophage holin</fullName>
    </submittedName>
</protein>
<evidence type="ECO:0000256" key="1">
    <source>
        <dbReference type="SAM" id="Phobius"/>
    </source>
</evidence>
<comment type="caution">
    <text evidence="2">The sequence shown here is derived from an EMBL/GenBank/DDBJ whole genome shotgun (WGS) entry which is preliminary data.</text>
</comment>
<keyword evidence="1" id="KW-0812">Transmembrane</keyword>
<reference evidence="2" key="1">
    <citation type="submission" date="2020-12" db="EMBL/GenBank/DDBJ databases">
        <title>Prauserella sp. ASG 168, a novel actinomycete isolated from cave rock.</title>
        <authorList>
            <person name="Suriyachadkun C."/>
        </authorList>
    </citation>
    <scope>NUCLEOTIDE SEQUENCE</scope>
    <source>
        <strain evidence="2">ASG 168</strain>
    </source>
</reference>
<keyword evidence="1" id="KW-0472">Membrane</keyword>
<keyword evidence="1" id="KW-1133">Transmembrane helix</keyword>
<evidence type="ECO:0000313" key="2">
    <source>
        <dbReference type="EMBL" id="MBK1782954.1"/>
    </source>
</evidence>
<gene>
    <name evidence="2" type="ORF">JHE00_01355</name>
</gene>
<feature type="transmembrane region" description="Helical" evidence="1">
    <location>
        <begin position="6"/>
        <end position="25"/>
    </location>
</feature>
<proteinExistence type="predicted"/>
<evidence type="ECO:0000313" key="3">
    <source>
        <dbReference type="Proteomes" id="UP000635245"/>
    </source>
</evidence>
<name>A0A934QPC6_9PSEU</name>
<dbReference type="RefSeq" id="WP_200313906.1">
    <property type="nucleotide sequence ID" value="NZ_JAENJH010000001.1"/>
</dbReference>
<dbReference type="EMBL" id="JAENJH010000001">
    <property type="protein sequence ID" value="MBK1782954.1"/>
    <property type="molecule type" value="Genomic_DNA"/>
</dbReference>
<dbReference type="Proteomes" id="UP000635245">
    <property type="component" value="Unassembled WGS sequence"/>
</dbReference>
<keyword evidence="3" id="KW-1185">Reference proteome</keyword>